<proteinExistence type="predicted"/>
<accession>A0A2X3JB02</accession>
<evidence type="ECO:0000313" key="1">
    <source>
        <dbReference type="EMBL" id="SQC92035.1"/>
    </source>
</evidence>
<name>A0A2X3JB02_9ENTR</name>
<reference evidence="1 2" key="1">
    <citation type="submission" date="2018-06" db="EMBL/GenBank/DDBJ databases">
        <authorList>
            <consortium name="Pathogen Informatics"/>
            <person name="Doyle S."/>
        </authorList>
    </citation>
    <scope>NUCLEOTIDE SEQUENCE [LARGE SCALE GENOMIC DNA]</scope>
    <source>
        <strain evidence="1 2">NCTC12120</strain>
    </source>
</reference>
<gene>
    <name evidence="1" type="ORF">NCTC12120_05220</name>
</gene>
<protein>
    <submittedName>
        <fullName evidence="1">Uncharacterized protein</fullName>
    </submittedName>
</protein>
<sequence length="46" mass="5291">MPLYHASLSFCTLFICGREQAVLMGDKILLDLVGTIYLTDFCYHFM</sequence>
<dbReference type="AlphaFoldDB" id="A0A2X3JB02"/>
<organism evidence="1 2">
    <name type="scientific">Cedecea neteri</name>
    <dbReference type="NCBI Taxonomy" id="158822"/>
    <lineage>
        <taxon>Bacteria</taxon>
        <taxon>Pseudomonadati</taxon>
        <taxon>Pseudomonadota</taxon>
        <taxon>Gammaproteobacteria</taxon>
        <taxon>Enterobacterales</taxon>
        <taxon>Enterobacteriaceae</taxon>
        <taxon>Cedecea</taxon>
    </lineage>
</organism>
<evidence type="ECO:0000313" key="2">
    <source>
        <dbReference type="Proteomes" id="UP000251197"/>
    </source>
</evidence>
<dbReference type="Proteomes" id="UP000251197">
    <property type="component" value="Unassembled WGS sequence"/>
</dbReference>
<dbReference type="EMBL" id="UAVU01000009">
    <property type="protein sequence ID" value="SQC92035.1"/>
    <property type="molecule type" value="Genomic_DNA"/>
</dbReference>